<dbReference type="AlphaFoldDB" id="S8CX18"/>
<gene>
    <name evidence="2" type="ORF">M569_05239</name>
</gene>
<reference evidence="2 3" key="1">
    <citation type="journal article" date="2013" name="BMC Genomics">
        <title>The miniature genome of a carnivorous plant Genlisea aurea contains a low number of genes and short non-coding sequences.</title>
        <authorList>
            <person name="Leushkin E.V."/>
            <person name="Sutormin R.A."/>
            <person name="Nabieva E.R."/>
            <person name="Penin A.A."/>
            <person name="Kondrashov A.S."/>
            <person name="Logacheva M.D."/>
        </authorList>
    </citation>
    <scope>NUCLEOTIDE SEQUENCE [LARGE SCALE GENOMIC DNA]</scope>
</reference>
<feature type="compositionally biased region" description="Low complexity" evidence="1">
    <location>
        <begin position="17"/>
        <end position="31"/>
    </location>
</feature>
<feature type="non-terminal residue" evidence="2">
    <location>
        <position position="190"/>
    </location>
</feature>
<organism evidence="2 3">
    <name type="scientific">Genlisea aurea</name>
    <dbReference type="NCBI Taxonomy" id="192259"/>
    <lineage>
        <taxon>Eukaryota</taxon>
        <taxon>Viridiplantae</taxon>
        <taxon>Streptophyta</taxon>
        <taxon>Embryophyta</taxon>
        <taxon>Tracheophyta</taxon>
        <taxon>Spermatophyta</taxon>
        <taxon>Magnoliopsida</taxon>
        <taxon>eudicotyledons</taxon>
        <taxon>Gunneridae</taxon>
        <taxon>Pentapetalae</taxon>
        <taxon>asterids</taxon>
        <taxon>lamiids</taxon>
        <taxon>Lamiales</taxon>
        <taxon>Lentibulariaceae</taxon>
        <taxon>Genlisea</taxon>
    </lineage>
</organism>
<accession>S8CX18</accession>
<dbReference type="Pfam" id="PF26102">
    <property type="entry name" value="Ig_SPL7"/>
    <property type="match status" value="1"/>
</dbReference>
<evidence type="ECO:0000256" key="1">
    <source>
        <dbReference type="SAM" id="MobiDB-lite"/>
    </source>
</evidence>
<feature type="compositionally biased region" description="Polar residues" evidence="1">
    <location>
        <begin position="1"/>
        <end position="16"/>
    </location>
</feature>
<evidence type="ECO:0000313" key="2">
    <source>
        <dbReference type="EMBL" id="EPS69526.1"/>
    </source>
</evidence>
<feature type="non-terminal residue" evidence="2">
    <location>
        <position position="1"/>
    </location>
</feature>
<proteinExistence type="predicted"/>
<sequence length="190" mass="21317">ETASFLRSSPEQIEQASTSGSNHSLSSLNSDSQDRTGRIMFKLFDKDPSHLPVSLRTQISNWLLHSPSDMESYIRPGCMVLTIYISMPACSWDHLEENLLSYVKSLVVDIDVGFWGSDRFLLHTDRQMASFSEGSSRKLRLCRNWMAPELVSISPLAVVRGRETSLVLKGKRLLSPDARIHCARAVGYSV</sequence>
<evidence type="ECO:0000313" key="3">
    <source>
        <dbReference type="Proteomes" id="UP000015453"/>
    </source>
</evidence>
<dbReference type="EMBL" id="AUSU01002083">
    <property type="protein sequence ID" value="EPS69526.1"/>
    <property type="molecule type" value="Genomic_DNA"/>
</dbReference>
<comment type="caution">
    <text evidence="2">The sequence shown here is derived from an EMBL/GenBank/DDBJ whole genome shotgun (WGS) entry which is preliminary data.</text>
</comment>
<dbReference type="OrthoDB" id="1732649at2759"/>
<feature type="region of interest" description="Disordered" evidence="1">
    <location>
        <begin position="1"/>
        <end position="32"/>
    </location>
</feature>
<name>S8CX18_9LAMI</name>
<keyword evidence="3" id="KW-1185">Reference proteome</keyword>
<protein>
    <submittedName>
        <fullName evidence="2">Uncharacterized protein</fullName>
    </submittedName>
</protein>
<dbReference type="Proteomes" id="UP000015453">
    <property type="component" value="Unassembled WGS sequence"/>
</dbReference>